<feature type="domain" description="ABC transmembrane type-1" evidence="8">
    <location>
        <begin position="105"/>
        <end position="319"/>
    </location>
</feature>
<evidence type="ECO:0000256" key="6">
    <source>
        <dbReference type="ARBA" id="ARBA00023136"/>
    </source>
</evidence>
<dbReference type="RefSeq" id="WP_246257552.1">
    <property type="nucleotide sequence ID" value="NZ_CADIKM010000016.1"/>
</dbReference>
<keyword evidence="10" id="KW-1185">Reference proteome</keyword>
<dbReference type="SUPFAM" id="SSF161098">
    <property type="entry name" value="MetI-like"/>
    <property type="match status" value="1"/>
</dbReference>
<feature type="transmembrane region" description="Helical" evidence="7">
    <location>
        <begin position="38"/>
        <end position="58"/>
    </location>
</feature>
<dbReference type="AlphaFoldDB" id="A0A6S7B9P3"/>
<dbReference type="InterPro" id="IPR035906">
    <property type="entry name" value="MetI-like_sf"/>
</dbReference>
<sequence length="329" mass="36341">MVGPKFARGHDAAFDLSRKRGSRAARHASLTRERVRSAWLFLAPMLLVLALVAGWPLLRTIWFGFTNANLADLRHADFIGVANYLSYDNGQWTGLLADPGWWRAVWNTVLFAVVSVTLETVFGIIIALVLNTPFRGRGLVRTAVLIPWAVPTIVSAKMWGWMLNDQFGIVNHALQGLGILSHPIAWTADPQLALLAVVTVDVWKTTPFMALLILAGLQMLPTDCYEAAKLDGVHPVKVFFRVTLPLLRPAVMVAVIFRALDALRVFDLIYVLTSNSPDTMSMSVYARQQLVDFQEIGYGSAASTALFMVIALCTVAAIVASRMRFDNED</sequence>
<evidence type="ECO:0000256" key="2">
    <source>
        <dbReference type="ARBA" id="ARBA00022448"/>
    </source>
</evidence>
<feature type="transmembrane region" description="Helical" evidence="7">
    <location>
        <begin position="296"/>
        <end position="320"/>
    </location>
</feature>
<evidence type="ECO:0000256" key="4">
    <source>
        <dbReference type="ARBA" id="ARBA00022692"/>
    </source>
</evidence>
<evidence type="ECO:0000256" key="5">
    <source>
        <dbReference type="ARBA" id="ARBA00022989"/>
    </source>
</evidence>
<keyword evidence="4 7" id="KW-0812">Transmembrane</keyword>
<dbReference type="PROSITE" id="PS50928">
    <property type="entry name" value="ABC_TM1"/>
    <property type="match status" value="1"/>
</dbReference>
<feature type="transmembrane region" description="Helical" evidence="7">
    <location>
        <begin position="192"/>
        <end position="217"/>
    </location>
</feature>
<feature type="transmembrane region" description="Helical" evidence="7">
    <location>
        <begin position="238"/>
        <end position="260"/>
    </location>
</feature>
<organism evidence="9 10">
    <name type="scientific">Pararobbsia alpina</name>
    <dbReference type="NCBI Taxonomy" id="621374"/>
    <lineage>
        <taxon>Bacteria</taxon>
        <taxon>Pseudomonadati</taxon>
        <taxon>Pseudomonadota</taxon>
        <taxon>Betaproteobacteria</taxon>
        <taxon>Burkholderiales</taxon>
        <taxon>Burkholderiaceae</taxon>
        <taxon>Pararobbsia</taxon>
    </lineage>
</organism>
<keyword evidence="6 7" id="KW-0472">Membrane</keyword>
<comment type="similarity">
    <text evidence="7">Belongs to the binding-protein-dependent transport system permease family.</text>
</comment>
<dbReference type="GO" id="GO:0005886">
    <property type="term" value="C:plasma membrane"/>
    <property type="evidence" value="ECO:0007669"/>
    <property type="project" value="UniProtKB-SubCell"/>
</dbReference>
<proteinExistence type="inferred from homology"/>
<keyword evidence="3" id="KW-1003">Cell membrane</keyword>
<dbReference type="Proteomes" id="UP000494115">
    <property type="component" value="Unassembled WGS sequence"/>
</dbReference>
<dbReference type="EMBL" id="CADIKM010000016">
    <property type="protein sequence ID" value="CAB3792843.1"/>
    <property type="molecule type" value="Genomic_DNA"/>
</dbReference>
<accession>A0A6S7B9P3</accession>
<evidence type="ECO:0000313" key="10">
    <source>
        <dbReference type="Proteomes" id="UP000494115"/>
    </source>
</evidence>
<protein>
    <submittedName>
        <fullName evidence="9">Trehalose transport system permease protein SugA</fullName>
    </submittedName>
</protein>
<comment type="subcellular location">
    <subcellularLocation>
        <location evidence="1 7">Cell membrane</location>
        <topology evidence="1 7">Multi-pass membrane protein</topology>
    </subcellularLocation>
</comment>
<keyword evidence="5 7" id="KW-1133">Transmembrane helix</keyword>
<feature type="transmembrane region" description="Helical" evidence="7">
    <location>
        <begin position="104"/>
        <end position="130"/>
    </location>
</feature>
<evidence type="ECO:0000256" key="7">
    <source>
        <dbReference type="RuleBase" id="RU363032"/>
    </source>
</evidence>
<dbReference type="CDD" id="cd06261">
    <property type="entry name" value="TM_PBP2"/>
    <property type="match status" value="1"/>
</dbReference>
<dbReference type="Pfam" id="PF00528">
    <property type="entry name" value="BPD_transp_1"/>
    <property type="match status" value="1"/>
</dbReference>
<keyword evidence="2 7" id="KW-0813">Transport</keyword>
<dbReference type="InterPro" id="IPR000515">
    <property type="entry name" value="MetI-like"/>
</dbReference>
<dbReference type="PANTHER" id="PTHR43005">
    <property type="entry name" value="BLR7065 PROTEIN"/>
    <property type="match status" value="1"/>
</dbReference>
<evidence type="ECO:0000256" key="1">
    <source>
        <dbReference type="ARBA" id="ARBA00004651"/>
    </source>
</evidence>
<reference evidence="9 10" key="1">
    <citation type="submission" date="2020-04" db="EMBL/GenBank/DDBJ databases">
        <authorList>
            <person name="De Canck E."/>
        </authorList>
    </citation>
    <scope>NUCLEOTIDE SEQUENCE [LARGE SCALE GENOMIC DNA]</scope>
    <source>
        <strain evidence="9 10">LMG 28138</strain>
    </source>
</reference>
<evidence type="ECO:0000259" key="8">
    <source>
        <dbReference type="PROSITE" id="PS50928"/>
    </source>
</evidence>
<dbReference type="PANTHER" id="PTHR43005:SF2">
    <property type="entry name" value="INTEGRAL MEMBRANE SUGAR TRANSPORT PROTEIN"/>
    <property type="match status" value="1"/>
</dbReference>
<gene>
    <name evidence="9" type="primary">sugA_1</name>
    <name evidence="9" type="ORF">LMG28138_03434</name>
</gene>
<dbReference type="Gene3D" id="1.10.3720.10">
    <property type="entry name" value="MetI-like"/>
    <property type="match status" value="1"/>
</dbReference>
<dbReference type="GO" id="GO:0055085">
    <property type="term" value="P:transmembrane transport"/>
    <property type="evidence" value="ECO:0007669"/>
    <property type="project" value="InterPro"/>
</dbReference>
<evidence type="ECO:0000256" key="3">
    <source>
        <dbReference type="ARBA" id="ARBA00022475"/>
    </source>
</evidence>
<feature type="transmembrane region" description="Helical" evidence="7">
    <location>
        <begin position="142"/>
        <end position="162"/>
    </location>
</feature>
<evidence type="ECO:0000313" key="9">
    <source>
        <dbReference type="EMBL" id="CAB3792843.1"/>
    </source>
</evidence>
<name>A0A6S7B9P3_9BURK</name>